<dbReference type="PANTHER" id="PTHR11078">
    <property type="entry name" value="N UTILIZATION SUBSTANCE PROTEIN B-RELATED"/>
    <property type="match status" value="1"/>
</dbReference>
<dbReference type="InterPro" id="IPR035926">
    <property type="entry name" value="NusB-like_sf"/>
</dbReference>
<keyword evidence="4 6" id="KW-0805">Transcription regulation</keyword>
<evidence type="ECO:0000313" key="9">
    <source>
        <dbReference type="Proteomes" id="UP000254771"/>
    </source>
</evidence>
<dbReference type="AlphaFoldDB" id="A0A370DGN8"/>
<dbReference type="Pfam" id="PF01029">
    <property type="entry name" value="NusB"/>
    <property type="match status" value="1"/>
</dbReference>
<dbReference type="GO" id="GO:0031564">
    <property type="term" value="P:transcription antitermination"/>
    <property type="evidence" value="ECO:0007669"/>
    <property type="project" value="UniProtKB-KW"/>
</dbReference>
<evidence type="ECO:0000256" key="6">
    <source>
        <dbReference type="HAMAP-Rule" id="MF_00073"/>
    </source>
</evidence>
<sequence>MSRKRSQARRHAVQAVYQWQMAGQDVGSIVDQFLAEQDVKSFEVPYFQDLLHGVPRHLTELDELLKPALDRAIESVDPVERAVLRLGVYELNFHPEVPYRVVINESVELAKVFGAEQGHRFVNGVLDKVAKEIRKVEMKAKKA</sequence>
<dbReference type="SUPFAM" id="SSF48013">
    <property type="entry name" value="NusB-like"/>
    <property type="match status" value="1"/>
</dbReference>
<dbReference type="GO" id="GO:0003723">
    <property type="term" value="F:RNA binding"/>
    <property type="evidence" value="ECO:0007669"/>
    <property type="project" value="UniProtKB-UniRule"/>
</dbReference>
<evidence type="ECO:0000256" key="4">
    <source>
        <dbReference type="ARBA" id="ARBA00023015"/>
    </source>
</evidence>
<evidence type="ECO:0000256" key="5">
    <source>
        <dbReference type="ARBA" id="ARBA00023163"/>
    </source>
</evidence>
<dbReference type="GO" id="GO:0005829">
    <property type="term" value="C:cytosol"/>
    <property type="evidence" value="ECO:0007669"/>
    <property type="project" value="TreeGrafter"/>
</dbReference>
<keyword evidence="2 6" id="KW-0889">Transcription antitermination</keyword>
<dbReference type="HAMAP" id="MF_00073">
    <property type="entry name" value="NusB"/>
    <property type="match status" value="1"/>
</dbReference>
<reference evidence="8 9" key="1">
    <citation type="journal article" date="2018" name="ISME J.">
        <title>Endosymbiont genomes yield clues of tubeworm success.</title>
        <authorList>
            <person name="Li Y."/>
            <person name="Liles M.R."/>
            <person name="Halanych K.M."/>
        </authorList>
    </citation>
    <scope>NUCLEOTIDE SEQUENCE [LARGE SCALE GENOMIC DNA]</scope>
    <source>
        <strain evidence="8">A1462</strain>
    </source>
</reference>
<evidence type="ECO:0000313" key="8">
    <source>
        <dbReference type="EMBL" id="RDH83534.1"/>
    </source>
</evidence>
<proteinExistence type="inferred from homology"/>
<evidence type="ECO:0000259" key="7">
    <source>
        <dbReference type="Pfam" id="PF01029"/>
    </source>
</evidence>
<comment type="similarity">
    <text evidence="1 6">Belongs to the NusB family.</text>
</comment>
<comment type="caution">
    <text evidence="8">The sequence shown here is derived from an EMBL/GenBank/DDBJ whole genome shotgun (WGS) entry which is preliminary data.</text>
</comment>
<keyword evidence="3 6" id="KW-0694">RNA-binding</keyword>
<gene>
    <name evidence="6" type="primary">nusB</name>
    <name evidence="8" type="ORF">DIZ78_13495</name>
</gene>
<dbReference type="Proteomes" id="UP000254771">
    <property type="component" value="Unassembled WGS sequence"/>
</dbReference>
<dbReference type="FunFam" id="1.10.940.10:FF:000001">
    <property type="entry name" value="Transcription antitermination factor NusB"/>
    <property type="match status" value="1"/>
</dbReference>
<dbReference type="InterPro" id="IPR006027">
    <property type="entry name" value="NusB_RsmB_TIM44"/>
</dbReference>
<organism evidence="8 9">
    <name type="scientific">endosymbiont of Escarpia spicata</name>
    <dbReference type="NCBI Taxonomy" id="2200908"/>
    <lineage>
        <taxon>Bacteria</taxon>
        <taxon>Pseudomonadati</taxon>
        <taxon>Pseudomonadota</taxon>
        <taxon>Gammaproteobacteria</taxon>
        <taxon>sulfur-oxidizing symbionts</taxon>
    </lineage>
</organism>
<protein>
    <recommendedName>
        <fullName evidence="6">Transcription antitermination protein NusB</fullName>
    </recommendedName>
    <alternativeName>
        <fullName evidence="6">Antitermination factor NusB</fullName>
    </alternativeName>
</protein>
<dbReference type="NCBIfam" id="TIGR01951">
    <property type="entry name" value="nusB"/>
    <property type="match status" value="1"/>
</dbReference>
<name>A0A370DGN8_9GAMM</name>
<feature type="domain" description="NusB/RsmB/TIM44" evidence="7">
    <location>
        <begin position="7"/>
        <end position="131"/>
    </location>
</feature>
<dbReference type="GO" id="GO:0006353">
    <property type="term" value="P:DNA-templated transcription termination"/>
    <property type="evidence" value="ECO:0007669"/>
    <property type="project" value="UniProtKB-UniRule"/>
</dbReference>
<keyword evidence="9" id="KW-1185">Reference proteome</keyword>
<accession>A0A370DGN8</accession>
<comment type="function">
    <text evidence="6">Involved in transcription antitermination. Required for transcription of ribosomal RNA (rRNA) genes. Binds specifically to the boxA antiterminator sequence of the ribosomal RNA (rrn) operons.</text>
</comment>
<evidence type="ECO:0000256" key="1">
    <source>
        <dbReference type="ARBA" id="ARBA00005952"/>
    </source>
</evidence>
<dbReference type="EMBL" id="QFXE01000018">
    <property type="protein sequence ID" value="RDH83534.1"/>
    <property type="molecule type" value="Genomic_DNA"/>
</dbReference>
<dbReference type="InterPro" id="IPR011605">
    <property type="entry name" value="NusB_fam"/>
</dbReference>
<dbReference type="CDD" id="cd00619">
    <property type="entry name" value="Terminator_NusB"/>
    <property type="match status" value="1"/>
</dbReference>
<dbReference type="PANTHER" id="PTHR11078:SF3">
    <property type="entry name" value="ANTITERMINATION NUSB DOMAIN-CONTAINING PROTEIN"/>
    <property type="match status" value="1"/>
</dbReference>
<evidence type="ECO:0000256" key="2">
    <source>
        <dbReference type="ARBA" id="ARBA00022814"/>
    </source>
</evidence>
<evidence type="ECO:0000256" key="3">
    <source>
        <dbReference type="ARBA" id="ARBA00022884"/>
    </source>
</evidence>
<dbReference type="Gene3D" id="1.10.940.10">
    <property type="entry name" value="NusB-like"/>
    <property type="match status" value="1"/>
</dbReference>
<keyword evidence="5 6" id="KW-0804">Transcription</keyword>